<name>A0A645ICC8_9ZZZZ</name>
<organism evidence="1">
    <name type="scientific">bioreactor metagenome</name>
    <dbReference type="NCBI Taxonomy" id="1076179"/>
    <lineage>
        <taxon>unclassified sequences</taxon>
        <taxon>metagenomes</taxon>
        <taxon>ecological metagenomes</taxon>
    </lineage>
</organism>
<dbReference type="AlphaFoldDB" id="A0A645ICC8"/>
<comment type="caution">
    <text evidence="1">The sequence shown here is derived from an EMBL/GenBank/DDBJ whole genome shotgun (WGS) entry which is preliminary data.</text>
</comment>
<proteinExistence type="predicted"/>
<gene>
    <name evidence="1" type="ORF">SDC9_196624</name>
</gene>
<evidence type="ECO:0000313" key="1">
    <source>
        <dbReference type="EMBL" id="MPN49011.1"/>
    </source>
</evidence>
<reference evidence="1" key="1">
    <citation type="submission" date="2019-08" db="EMBL/GenBank/DDBJ databases">
        <authorList>
            <person name="Kucharzyk K."/>
            <person name="Murdoch R.W."/>
            <person name="Higgins S."/>
            <person name="Loffler F."/>
        </authorList>
    </citation>
    <scope>NUCLEOTIDE SEQUENCE</scope>
</reference>
<accession>A0A645ICC8</accession>
<sequence>MLYQEDEFRMAYEVKMNLILIIPIKQVLDNGYLRRAIKYINLLHYITLPKQYINSLEQTVHEKHCKSLFKELLNEAFSQDRNALKTYYL</sequence>
<protein>
    <submittedName>
        <fullName evidence="1">Uncharacterized protein</fullName>
    </submittedName>
</protein>
<dbReference type="EMBL" id="VSSQ01111859">
    <property type="protein sequence ID" value="MPN49011.1"/>
    <property type="molecule type" value="Genomic_DNA"/>
</dbReference>